<name>A0ABW2HXR4_9ACTN</name>
<dbReference type="Gene3D" id="2.20.28.160">
    <property type="match status" value="1"/>
</dbReference>
<accession>A0ABW2HXR4</accession>
<gene>
    <name evidence="1" type="ORF">ACFQS1_25285</name>
</gene>
<reference evidence="2" key="1">
    <citation type="journal article" date="2019" name="Int. J. Syst. Evol. Microbiol.">
        <title>The Global Catalogue of Microorganisms (GCM) 10K type strain sequencing project: providing services to taxonomists for standard genome sequencing and annotation.</title>
        <authorList>
            <consortium name="The Broad Institute Genomics Platform"/>
            <consortium name="The Broad Institute Genome Sequencing Center for Infectious Disease"/>
            <person name="Wu L."/>
            <person name="Ma J."/>
        </authorList>
    </citation>
    <scope>NUCLEOTIDE SEQUENCE [LARGE SCALE GENOMIC DNA]</scope>
    <source>
        <strain evidence="2">XZYJT-10</strain>
    </source>
</reference>
<dbReference type="PANTHER" id="PTHR40393:SF1">
    <property type="entry name" value="LYSINE BIOSYNTHESIS PROTEIN-RELATED"/>
    <property type="match status" value="1"/>
</dbReference>
<comment type="caution">
    <text evidence="1">The sequence shown here is derived from an EMBL/GenBank/DDBJ whole genome shotgun (WGS) entry which is preliminary data.</text>
</comment>
<evidence type="ECO:0000313" key="2">
    <source>
        <dbReference type="Proteomes" id="UP001596548"/>
    </source>
</evidence>
<organism evidence="1 2">
    <name type="scientific">Paractinoplanes rhizophilus</name>
    <dbReference type="NCBI Taxonomy" id="1416877"/>
    <lineage>
        <taxon>Bacteria</taxon>
        <taxon>Bacillati</taxon>
        <taxon>Actinomycetota</taxon>
        <taxon>Actinomycetes</taxon>
        <taxon>Micromonosporales</taxon>
        <taxon>Micromonosporaceae</taxon>
        <taxon>Paractinoplanes</taxon>
    </lineage>
</organism>
<dbReference type="InterPro" id="IPR005906">
    <property type="entry name" value="LysW"/>
</dbReference>
<dbReference type="RefSeq" id="WP_378972744.1">
    <property type="nucleotide sequence ID" value="NZ_JBHTBJ010000021.1"/>
</dbReference>
<protein>
    <submittedName>
        <fullName evidence="1">Lysine biosynthesis protein LysW</fullName>
    </submittedName>
</protein>
<dbReference type="PANTHER" id="PTHR40393">
    <property type="entry name" value="LYSINE BIOSYNTHESIS PROTEIN-RELATED-RELATED"/>
    <property type="match status" value="1"/>
</dbReference>
<dbReference type="Pfam" id="PF21344">
    <property type="entry name" value="Zn_ribbon_LysW"/>
    <property type="match status" value="1"/>
</dbReference>
<sequence>MAMELCPSCRGQVVVDGSARASEIVECPECGSVLELVSTNPFALALAPDVAEDWGE</sequence>
<evidence type="ECO:0000313" key="1">
    <source>
        <dbReference type="EMBL" id="MFC7277320.1"/>
    </source>
</evidence>
<dbReference type="Proteomes" id="UP001596548">
    <property type="component" value="Unassembled WGS sequence"/>
</dbReference>
<proteinExistence type="predicted"/>
<keyword evidence="2" id="KW-1185">Reference proteome</keyword>
<dbReference type="EMBL" id="JBHTBJ010000021">
    <property type="protein sequence ID" value="MFC7277320.1"/>
    <property type="molecule type" value="Genomic_DNA"/>
</dbReference>